<evidence type="ECO:0000313" key="4">
    <source>
        <dbReference type="Proteomes" id="UP000011087"/>
    </source>
</evidence>
<evidence type="ECO:0000313" key="3">
    <source>
        <dbReference type="EnsemblProtists" id="EKX40362"/>
    </source>
</evidence>
<dbReference type="PaxDb" id="55529-EKX40362"/>
<reference evidence="4" key="2">
    <citation type="submission" date="2012-11" db="EMBL/GenBank/DDBJ databases">
        <authorList>
            <person name="Kuo A."/>
            <person name="Curtis B.A."/>
            <person name="Tanifuji G."/>
            <person name="Burki F."/>
            <person name="Gruber A."/>
            <person name="Irimia M."/>
            <person name="Maruyama S."/>
            <person name="Arias M.C."/>
            <person name="Ball S.G."/>
            <person name="Gile G.H."/>
            <person name="Hirakawa Y."/>
            <person name="Hopkins J.F."/>
            <person name="Rensing S.A."/>
            <person name="Schmutz J."/>
            <person name="Symeonidi A."/>
            <person name="Elias M."/>
            <person name="Eveleigh R.J."/>
            <person name="Herman E.K."/>
            <person name="Klute M.J."/>
            <person name="Nakayama T."/>
            <person name="Obornik M."/>
            <person name="Reyes-Prieto A."/>
            <person name="Armbrust E.V."/>
            <person name="Aves S.J."/>
            <person name="Beiko R.G."/>
            <person name="Coutinho P."/>
            <person name="Dacks J.B."/>
            <person name="Durnford D.G."/>
            <person name="Fast N.M."/>
            <person name="Green B.R."/>
            <person name="Grisdale C."/>
            <person name="Hempe F."/>
            <person name="Henrissat B."/>
            <person name="Hoppner M.P."/>
            <person name="Ishida K.-I."/>
            <person name="Kim E."/>
            <person name="Koreny L."/>
            <person name="Kroth P.G."/>
            <person name="Liu Y."/>
            <person name="Malik S.-B."/>
            <person name="Maier U.G."/>
            <person name="McRose D."/>
            <person name="Mock T."/>
            <person name="Neilson J.A."/>
            <person name="Onodera N.T."/>
            <person name="Poole A.M."/>
            <person name="Pritham E.J."/>
            <person name="Richards T.A."/>
            <person name="Rocap G."/>
            <person name="Roy S.W."/>
            <person name="Sarai C."/>
            <person name="Schaack S."/>
            <person name="Shirato S."/>
            <person name="Slamovits C.H."/>
            <person name="Spencer D.F."/>
            <person name="Suzuki S."/>
            <person name="Worden A.Z."/>
            <person name="Zauner S."/>
            <person name="Barry K."/>
            <person name="Bell C."/>
            <person name="Bharti A.K."/>
            <person name="Crow J.A."/>
            <person name="Grimwood J."/>
            <person name="Kramer R."/>
            <person name="Lindquist E."/>
            <person name="Lucas S."/>
            <person name="Salamov A."/>
            <person name="McFadden G.I."/>
            <person name="Lane C.E."/>
            <person name="Keeling P.J."/>
            <person name="Gray M.W."/>
            <person name="Grigoriev I.V."/>
            <person name="Archibald J.M."/>
        </authorList>
    </citation>
    <scope>NUCLEOTIDE SEQUENCE</scope>
    <source>
        <strain evidence="4">CCMP2712</strain>
    </source>
</reference>
<dbReference type="AlphaFoldDB" id="L1IWA2"/>
<dbReference type="EMBL" id="JH993032">
    <property type="protein sequence ID" value="EKX40362.1"/>
    <property type="molecule type" value="Genomic_DNA"/>
</dbReference>
<sequence>MSQGNKLDPILEGAEPSQEGGGVQGPSYHAAEQLRPSLHHDKERSIVSVGSGVGPCPEIINVADREDAEAPTAHVPGQRGDISSTLASIEEMLRQEKQFLESSKEHDLYHFIFEGIETLDLKPPPPPPPEVPAKSDNVKHRTCALRNSRHSSALEHVLGETMSGLSSLFQRHRDLAVLRKILGCWKRRIVDKLQEERKVSRHLARRREQQRLLEHFFHLWRSDCSRTVEGKQIQELQELQEYLKYLRVEARLKTQELEMCQTLLSQTFCFAQVPKFCRSCYEHRCSRASHEIVQKISDKLKIRNPTRVFFAAWRCFTHKRMYIREKTRKFEAARGGSSLRRAWREWNQQANEKAELTKGILNHLLRWTPRHRRDSVRGAFSVWAWACSVAAMKSAQTSMQEQQRPRSLVDESLTTLVAFHKSEPEPPASSSRQPDDSEGRAGEGEGRDRRRARAGGSNTFVALSSHKGPLTSLTGSEGCDEIGRGSRIWESGEQQLAEEARREDPSARLLSYYLRERDLRSTRMEL</sequence>
<dbReference type="KEGG" id="gtt:GUITHDRAFT_113600"/>
<feature type="region of interest" description="Disordered" evidence="1">
    <location>
        <begin position="1"/>
        <end position="35"/>
    </location>
</feature>
<reference evidence="2 4" key="1">
    <citation type="journal article" date="2012" name="Nature">
        <title>Algal genomes reveal evolutionary mosaicism and the fate of nucleomorphs.</title>
        <authorList>
            <consortium name="DOE Joint Genome Institute"/>
            <person name="Curtis B.A."/>
            <person name="Tanifuji G."/>
            <person name="Burki F."/>
            <person name="Gruber A."/>
            <person name="Irimia M."/>
            <person name="Maruyama S."/>
            <person name="Arias M.C."/>
            <person name="Ball S.G."/>
            <person name="Gile G.H."/>
            <person name="Hirakawa Y."/>
            <person name="Hopkins J.F."/>
            <person name="Kuo A."/>
            <person name="Rensing S.A."/>
            <person name="Schmutz J."/>
            <person name="Symeonidi A."/>
            <person name="Elias M."/>
            <person name="Eveleigh R.J."/>
            <person name="Herman E.K."/>
            <person name="Klute M.J."/>
            <person name="Nakayama T."/>
            <person name="Obornik M."/>
            <person name="Reyes-Prieto A."/>
            <person name="Armbrust E.V."/>
            <person name="Aves S.J."/>
            <person name="Beiko R.G."/>
            <person name="Coutinho P."/>
            <person name="Dacks J.B."/>
            <person name="Durnford D.G."/>
            <person name="Fast N.M."/>
            <person name="Green B.R."/>
            <person name="Grisdale C.J."/>
            <person name="Hempel F."/>
            <person name="Henrissat B."/>
            <person name="Hoppner M.P."/>
            <person name="Ishida K."/>
            <person name="Kim E."/>
            <person name="Koreny L."/>
            <person name="Kroth P.G."/>
            <person name="Liu Y."/>
            <person name="Malik S.B."/>
            <person name="Maier U.G."/>
            <person name="McRose D."/>
            <person name="Mock T."/>
            <person name="Neilson J.A."/>
            <person name="Onodera N.T."/>
            <person name="Poole A.M."/>
            <person name="Pritham E.J."/>
            <person name="Richards T.A."/>
            <person name="Rocap G."/>
            <person name="Roy S.W."/>
            <person name="Sarai C."/>
            <person name="Schaack S."/>
            <person name="Shirato S."/>
            <person name="Slamovits C.H."/>
            <person name="Spencer D.F."/>
            <person name="Suzuki S."/>
            <person name="Worden A.Z."/>
            <person name="Zauner S."/>
            <person name="Barry K."/>
            <person name="Bell C."/>
            <person name="Bharti A.K."/>
            <person name="Crow J.A."/>
            <person name="Grimwood J."/>
            <person name="Kramer R."/>
            <person name="Lindquist E."/>
            <person name="Lucas S."/>
            <person name="Salamov A."/>
            <person name="McFadden G.I."/>
            <person name="Lane C.E."/>
            <person name="Keeling P.J."/>
            <person name="Gray M.W."/>
            <person name="Grigoriev I.V."/>
            <person name="Archibald J.M."/>
        </authorList>
    </citation>
    <scope>NUCLEOTIDE SEQUENCE</scope>
    <source>
        <strain evidence="2 4">CCMP2712</strain>
    </source>
</reference>
<name>L1IWA2_GUITC</name>
<dbReference type="RefSeq" id="XP_005827342.1">
    <property type="nucleotide sequence ID" value="XM_005827285.1"/>
</dbReference>
<reference evidence="3" key="3">
    <citation type="submission" date="2016-03" db="UniProtKB">
        <authorList>
            <consortium name="EnsemblProtists"/>
        </authorList>
    </citation>
    <scope>IDENTIFICATION</scope>
</reference>
<dbReference type="HOGENOM" id="CLU_518243_0_0_1"/>
<feature type="compositionally biased region" description="Basic and acidic residues" evidence="1">
    <location>
        <begin position="433"/>
        <end position="448"/>
    </location>
</feature>
<gene>
    <name evidence="2" type="ORF">GUITHDRAFT_113600</name>
</gene>
<keyword evidence="4" id="KW-1185">Reference proteome</keyword>
<feature type="region of interest" description="Disordered" evidence="1">
    <location>
        <begin position="419"/>
        <end position="486"/>
    </location>
</feature>
<evidence type="ECO:0000313" key="2">
    <source>
        <dbReference type="EMBL" id="EKX40362.1"/>
    </source>
</evidence>
<dbReference type="GeneID" id="17297057"/>
<organism evidence="2">
    <name type="scientific">Guillardia theta (strain CCMP2712)</name>
    <name type="common">Cryptophyte</name>
    <dbReference type="NCBI Taxonomy" id="905079"/>
    <lineage>
        <taxon>Eukaryota</taxon>
        <taxon>Cryptophyceae</taxon>
        <taxon>Pyrenomonadales</taxon>
        <taxon>Geminigeraceae</taxon>
        <taxon>Guillardia</taxon>
    </lineage>
</organism>
<accession>L1IWA2</accession>
<evidence type="ECO:0000256" key="1">
    <source>
        <dbReference type="SAM" id="MobiDB-lite"/>
    </source>
</evidence>
<protein>
    <recommendedName>
        <fullName evidence="5">Sfi1 spindle body domain-containing protein</fullName>
    </recommendedName>
</protein>
<proteinExistence type="predicted"/>
<dbReference type="EnsemblProtists" id="EKX40362">
    <property type="protein sequence ID" value="EKX40362"/>
    <property type="gene ID" value="GUITHDRAFT_113600"/>
</dbReference>
<evidence type="ECO:0008006" key="5">
    <source>
        <dbReference type="Google" id="ProtNLM"/>
    </source>
</evidence>
<dbReference type="Proteomes" id="UP000011087">
    <property type="component" value="Unassembled WGS sequence"/>
</dbReference>